<keyword evidence="1" id="KW-1133">Transmembrane helix</keyword>
<protein>
    <recommendedName>
        <fullName evidence="4">WD40 repeat domain-containing protein</fullName>
    </recommendedName>
</protein>
<keyword evidence="1" id="KW-0812">Transmembrane</keyword>
<gene>
    <name evidence="2" type="ORF">ACFPWU_05815</name>
</gene>
<proteinExistence type="predicted"/>
<keyword evidence="3" id="KW-1185">Reference proteome</keyword>
<reference evidence="3" key="1">
    <citation type="journal article" date="2019" name="Int. J. Syst. Evol. Microbiol.">
        <title>The Global Catalogue of Microorganisms (GCM) 10K type strain sequencing project: providing services to taxonomists for standard genome sequencing and annotation.</title>
        <authorList>
            <consortium name="The Broad Institute Genomics Platform"/>
            <consortium name="The Broad Institute Genome Sequencing Center for Infectious Disease"/>
            <person name="Wu L."/>
            <person name="Ma J."/>
        </authorList>
    </citation>
    <scope>NUCLEOTIDE SEQUENCE [LARGE SCALE GENOMIC DNA]</scope>
    <source>
        <strain evidence="3">DFY28</strain>
    </source>
</reference>
<dbReference type="RefSeq" id="WP_128221045.1">
    <property type="nucleotide sequence ID" value="NZ_CP034929.1"/>
</dbReference>
<keyword evidence="1" id="KW-0472">Membrane</keyword>
<comment type="caution">
    <text evidence="2">The sequence shown here is derived from an EMBL/GenBank/DDBJ whole genome shotgun (WGS) entry which is preliminary data.</text>
</comment>
<name>A0ABW1QXY9_9ACTN</name>
<organism evidence="2 3">
    <name type="scientific">Nocardioides yefusunii</name>
    <dbReference type="NCBI Taxonomy" id="2500546"/>
    <lineage>
        <taxon>Bacteria</taxon>
        <taxon>Bacillati</taxon>
        <taxon>Actinomycetota</taxon>
        <taxon>Actinomycetes</taxon>
        <taxon>Propionibacteriales</taxon>
        <taxon>Nocardioidaceae</taxon>
        <taxon>Nocardioides</taxon>
    </lineage>
</organism>
<feature type="transmembrane region" description="Helical" evidence="1">
    <location>
        <begin position="463"/>
        <end position="484"/>
    </location>
</feature>
<accession>A0ABW1QXY9</accession>
<dbReference type="SUPFAM" id="SSF50993">
    <property type="entry name" value="Peptidase/esterase 'gauge' domain"/>
    <property type="match status" value="1"/>
</dbReference>
<evidence type="ECO:0008006" key="4">
    <source>
        <dbReference type="Google" id="ProtNLM"/>
    </source>
</evidence>
<evidence type="ECO:0000313" key="2">
    <source>
        <dbReference type="EMBL" id="MFC6153180.1"/>
    </source>
</evidence>
<feature type="transmembrane region" description="Helical" evidence="1">
    <location>
        <begin position="46"/>
        <end position="66"/>
    </location>
</feature>
<sequence length="489" mass="51355">MTHTEHDELRADLNRLADPVEVPEPGFVDASTAWTRGRRWGRRRRAVAGASAALCVVVVGAVAWAVPASLPSVEEAAPASRSDATAQIPGRLWDTPSRAGGIGWGVPAVAAQEAPRWGWFGSDPGVAVRTGDGRQGFVEAPDHAGGVTVSPDGRKIAYWITGETSGTPNTEGGQSMVVTGIAVRDVHDGTLLTHDFGTEHGLSTRTLYFADDALLVADAGAWRAGDDGDDMARGSSEVGGGVVWDLSADAAPKPWEELFGDDVEVPNALFAWARDGRIVTLGSSKLGPGDGYDPVESYDLRTGKVEQVGRAIGEWPGSTSGLPNVVTDRAGDVYLVGDGRREQHPNSVTVVPNGVDDLSAITVGPRAVPGSDGTLGFFGVRDGKVLVSRIDDNEEMVTAGSSQDVIAMWPEGEVRTMEVIVDVQSEGDSEHGNWQWATDLLETAPLADPFAPQGPPESPTSPWAWIAGGAGVLVVALGGAALWWRRAQP</sequence>
<dbReference type="EMBL" id="JBHSQI010000003">
    <property type="protein sequence ID" value="MFC6153180.1"/>
    <property type="molecule type" value="Genomic_DNA"/>
</dbReference>
<evidence type="ECO:0000313" key="3">
    <source>
        <dbReference type="Proteomes" id="UP001596098"/>
    </source>
</evidence>
<evidence type="ECO:0000256" key="1">
    <source>
        <dbReference type="SAM" id="Phobius"/>
    </source>
</evidence>
<dbReference type="Proteomes" id="UP001596098">
    <property type="component" value="Unassembled WGS sequence"/>
</dbReference>